<dbReference type="PANTHER" id="PTHR34476:SF1">
    <property type="entry name" value="DNA-DIRECTED RNA POLYMERASE SUBUNIT OMEGA"/>
    <property type="match status" value="1"/>
</dbReference>
<dbReference type="Pfam" id="PF01192">
    <property type="entry name" value="RNA_pol_Rpb6"/>
    <property type="match status" value="1"/>
</dbReference>
<gene>
    <name evidence="10" type="primary">rpoZ</name>
    <name evidence="11" type="ORF">SAMN00017405_0022</name>
</gene>
<evidence type="ECO:0000256" key="10">
    <source>
        <dbReference type="HAMAP-Rule" id="MF_00366"/>
    </source>
</evidence>
<evidence type="ECO:0000256" key="7">
    <source>
        <dbReference type="ARBA" id="ARBA00023163"/>
    </source>
</evidence>
<comment type="subunit">
    <text evidence="10">The RNAP catalytic core consists of 2 alpha, 1 beta, 1 beta' and 1 omega subunit. When a sigma factor is associated with the core the holoenzyme is formed, which can initiate transcription.</text>
</comment>
<name>A0A1W1VJ01_DESTI</name>
<comment type="catalytic activity">
    <reaction evidence="9 10">
        <text>RNA(n) + a ribonucleoside 5'-triphosphate = RNA(n+1) + diphosphate</text>
        <dbReference type="Rhea" id="RHEA:21248"/>
        <dbReference type="Rhea" id="RHEA-COMP:14527"/>
        <dbReference type="Rhea" id="RHEA-COMP:17342"/>
        <dbReference type="ChEBI" id="CHEBI:33019"/>
        <dbReference type="ChEBI" id="CHEBI:61557"/>
        <dbReference type="ChEBI" id="CHEBI:140395"/>
        <dbReference type="EC" id="2.7.7.6"/>
    </reaction>
</comment>
<evidence type="ECO:0000256" key="4">
    <source>
        <dbReference type="ARBA" id="ARBA00022478"/>
    </source>
</evidence>
<proteinExistence type="inferred from homology"/>
<evidence type="ECO:0000256" key="5">
    <source>
        <dbReference type="ARBA" id="ARBA00022679"/>
    </source>
</evidence>
<dbReference type="SUPFAM" id="SSF63562">
    <property type="entry name" value="RPB6/omega subunit-like"/>
    <property type="match status" value="1"/>
</dbReference>
<dbReference type="GO" id="GO:0000428">
    <property type="term" value="C:DNA-directed RNA polymerase complex"/>
    <property type="evidence" value="ECO:0007669"/>
    <property type="project" value="UniProtKB-KW"/>
</dbReference>
<dbReference type="EMBL" id="FWWT01000022">
    <property type="protein sequence ID" value="SMB93359.1"/>
    <property type="molecule type" value="Genomic_DNA"/>
</dbReference>
<evidence type="ECO:0000256" key="3">
    <source>
        <dbReference type="ARBA" id="ARBA00013725"/>
    </source>
</evidence>
<organism evidence="11 12">
    <name type="scientific">Desulfonispora thiosulfatigenes DSM 11270</name>
    <dbReference type="NCBI Taxonomy" id="656914"/>
    <lineage>
        <taxon>Bacteria</taxon>
        <taxon>Bacillati</taxon>
        <taxon>Bacillota</taxon>
        <taxon>Clostridia</taxon>
        <taxon>Eubacteriales</taxon>
        <taxon>Peptococcaceae</taxon>
        <taxon>Desulfonispora</taxon>
    </lineage>
</organism>
<dbReference type="AlphaFoldDB" id="A0A1W1VJ01"/>
<comment type="similarity">
    <text evidence="1 10">Belongs to the RNA polymerase subunit omega family.</text>
</comment>
<evidence type="ECO:0000313" key="12">
    <source>
        <dbReference type="Proteomes" id="UP000192731"/>
    </source>
</evidence>
<sequence>MNKPSIDVLMTKVDSKYSLVVATAKRARLIVEQEPPLIKIESTKPVTIALHEIAGDKIRYERTKTGIK</sequence>
<keyword evidence="6 10" id="KW-0548">Nucleotidyltransferase</keyword>
<dbReference type="PANTHER" id="PTHR34476">
    <property type="entry name" value="DNA-DIRECTED RNA POLYMERASE SUBUNIT OMEGA"/>
    <property type="match status" value="1"/>
</dbReference>
<dbReference type="STRING" id="656914.SAMN00017405_0022"/>
<evidence type="ECO:0000256" key="9">
    <source>
        <dbReference type="ARBA" id="ARBA00048552"/>
    </source>
</evidence>
<dbReference type="Gene3D" id="3.90.940.10">
    <property type="match status" value="1"/>
</dbReference>
<evidence type="ECO:0000256" key="1">
    <source>
        <dbReference type="ARBA" id="ARBA00006711"/>
    </source>
</evidence>
<keyword evidence="7 10" id="KW-0804">Transcription</keyword>
<dbReference type="OrthoDB" id="9815459at2"/>
<keyword evidence="4 10" id="KW-0240">DNA-directed RNA polymerase</keyword>
<comment type="function">
    <text evidence="10">Promotes RNA polymerase assembly. Latches the N- and C-terminal regions of the beta' subunit thereby facilitating its interaction with the beta and alpha subunits.</text>
</comment>
<evidence type="ECO:0000256" key="2">
    <source>
        <dbReference type="ARBA" id="ARBA00012418"/>
    </source>
</evidence>
<keyword evidence="12" id="KW-1185">Reference proteome</keyword>
<evidence type="ECO:0000313" key="11">
    <source>
        <dbReference type="EMBL" id="SMB93359.1"/>
    </source>
</evidence>
<evidence type="ECO:0000256" key="8">
    <source>
        <dbReference type="ARBA" id="ARBA00029924"/>
    </source>
</evidence>
<dbReference type="NCBIfam" id="TIGR00690">
    <property type="entry name" value="rpoZ"/>
    <property type="match status" value="1"/>
</dbReference>
<accession>A0A1W1VJ01</accession>
<dbReference type="HAMAP" id="MF_00366">
    <property type="entry name" value="RNApol_bact_RpoZ"/>
    <property type="match status" value="1"/>
</dbReference>
<dbReference type="RefSeq" id="WP_084053796.1">
    <property type="nucleotide sequence ID" value="NZ_FWWT01000022.1"/>
</dbReference>
<reference evidence="11 12" key="1">
    <citation type="submission" date="2017-04" db="EMBL/GenBank/DDBJ databases">
        <authorList>
            <person name="Afonso C.L."/>
            <person name="Miller P.J."/>
            <person name="Scott M.A."/>
            <person name="Spackman E."/>
            <person name="Goraichik I."/>
            <person name="Dimitrov K.M."/>
            <person name="Suarez D.L."/>
            <person name="Swayne D.E."/>
        </authorList>
    </citation>
    <scope>NUCLEOTIDE SEQUENCE [LARGE SCALE GENOMIC DNA]</scope>
    <source>
        <strain evidence="11 12">DSM 11270</strain>
    </source>
</reference>
<dbReference type="InterPro" id="IPR036161">
    <property type="entry name" value="RPB6/omega-like_sf"/>
</dbReference>
<dbReference type="EC" id="2.7.7.6" evidence="2 10"/>
<dbReference type="GO" id="GO:0003677">
    <property type="term" value="F:DNA binding"/>
    <property type="evidence" value="ECO:0007669"/>
    <property type="project" value="UniProtKB-UniRule"/>
</dbReference>
<dbReference type="SMART" id="SM01409">
    <property type="entry name" value="RNA_pol_Rpb6"/>
    <property type="match status" value="1"/>
</dbReference>
<dbReference type="InterPro" id="IPR003716">
    <property type="entry name" value="DNA-dir_RNA_pol_omega"/>
</dbReference>
<dbReference type="Proteomes" id="UP000192731">
    <property type="component" value="Unassembled WGS sequence"/>
</dbReference>
<dbReference type="GO" id="GO:0003899">
    <property type="term" value="F:DNA-directed RNA polymerase activity"/>
    <property type="evidence" value="ECO:0007669"/>
    <property type="project" value="UniProtKB-UniRule"/>
</dbReference>
<evidence type="ECO:0000256" key="6">
    <source>
        <dbReference type="ARBA" id="ARBA00022695"/>
    </source>
</evidence>
<dbReference type="InterPro" id="IPR006110">
    <property type="entry name" value="Pol_omega/Rpo6/RPB6"/>
</dbReference>
<protein>
    <recommendedName>
        <fullName evidence="3 10">DNA-directed RNA polymerase subunit omega</fullName>
        <shortName evidence="10">RNAP omega subunit</shortName>
        <ecNumber evidence="2 10">2.7.7.6</ecNumber>
    </recommendedName>
    <alternativeName>
        <fullName evidence="10">RNA polymerase omega subunit</fullName>
    </alternativeName>
    <alternativeName>
        <fullName evidence="8 10">Transcriptase subunit omega</fullName>
    </alternativeName>
</protein>
<keyword evidence="5 10" id="KW-0808">Transferase</keyword>
<dbReference type="GO" id="GO:0006351">
    <property type="term" value="P:DNA-templated transcription"/>
    <property type="evidence" value="ECO:0007669"/>
    <property type="project" value="UniProtKB-UniRule"/>
</dbReference>